<comment type="similarity">
    <text evidence="12 14">Belongs to the cytochrome b5 family.</text>
</comment>
<evidence type="ECO:0000256" key="8">
    <source>
        <dbReference type="ARBA" id="ARBA00022982"/>
    </source>
</evidence>
<dbReference type="InterPro" id="IPR050668">
    <property type="entry name" value="Cytochrome_b5"/>
</dbReference>
<evidence type="ECO:0000256" key="7">
    <source>
        <dbReference type="ARBA" id="ARBA00022848"/>
    </source>
</evidence>
<sequence length="117" mass="12875">MSKDKSDKSDRLITAEEVKRHNTRKSVWIVIRNDVYDVTAYIDEHPGGEDPLLEAAGQDATIAFEDVGHSEDARTIMKKYKIGKLAPGEGCSRLKWALLALGAAIIIGVAYKKYVAA</sequence>
<comment type="caution">
    <text evidence="16">The sequence shown here is derived from an EMBL/GenBank/DDBJ whole genome shotgun (WGS) entry which is preliminary data.</text>
</comment>
<dbReference type="FunFam" id="3.10.120.10:FF:000002">
    <property type="entry name" value="Cytochrome b5 type B"/>
    <property type="match status" value="1"/>
</dbReference>
<evidence type="ECO:0000256" key="5">
    <source>
        <dbReference type="ARBA" id="ARBA00022723"/>
    </source>
</evidence>
<evidence type="ECO:0000256" key="13">
    <source>
        <dbReference type="ARBA" id="ARBA00039806"/>
    </source>
</evidence>
<feature type="domain" description="Cytochrome b5 heme-binding" evidence="15">
    <location>
        <begin position="10"/>
        <end position="86"/>
    </location>
</feature>
<keyword evidence="6" id="KW-0256">Endoplasmic reticulum</keyword>
<dbReference type="GO" id="GO:0005789">
    <property type="term" value="C:endoplasmic reticulum membrane"/>
    <property type="evidence" value="ECO:0007669"/>
    <property type="project" value="UniProtKB-SubCell"/>
</dbReference>
<dbReference type="PANTHER" id="PTHR19359:SF150">
    <property type="entry name" value="CYTOCHROME B5"/>
    <property type="match status" value="1"/>
</dbReference>
<organism evidence="16">
    <name type="scientific">Heliothis virescens</name>
    <name type="common">Tobacco budworm moth</name>
    <dbReference type="NCBI Taxonomy" id="7102"/>
    <lineage>
        <taxon>Eukaryota</taxon>
        <taxon>Metazoa</taxon>
        <taxon>Ecdysozoa</taxon>
        <taxon>Arthropoda</taxon>
        <taxon>Hexapoda</taxon>
        <taxon>Insecta</taxon>
        <taxon>Pterygota</taxon>
        <taxon>Neoptera</taxon>
        <taxon>Endopterygota</taxon>
        <taxon>Lepidoptera</taxon>
        <taxon>Glossata</taxon>
        <taxon>Ditrysia</taxon>
        <taxon>Noctuoidea</taxon>
        <taxon>Noctuidae</taxon>
        <taxon>Heliothinae</taxon>
        <taxon>Heliothis</taxon>
    </lineage>
</organism>
<evidence type="ECO:0000256" key="1">
    <source>
        <dbReference type="ARBA" id="ARBA00004131"/>
    </source>
</evidence>
<dbReference type="InterPro" id="IPR001199">
    <property type="entry name" value="Cyt_B5-like_heme/steroid-bd"/>
</dbReference>
<accession>A0A2A4K2U3</accession>
<evidence type="ECO:0000256" key="14">
    <source>
        <dbReference type="RuleBase" id="RU362121"/>
    </source>
</evidence>
<gene>
    <name evidence="16" type="ORF">B5V51_5617</name>
</gene>
<keyword evidence="4 14" id="KW-0812">Transmembrane</keyword>
<keyword evidence="8" id="KW-0249">Electron transport</keyword>
<evidence type="ECO:0000256" key="2">
    <source>
        <dbReference type="ARBA" id="ARBA00022448"/>
    </source>
</evidence>
<evidence type="ECO:0000256" key="9">
    <source>
        <dbReference type="ARBA" id="ARBA00023004"/>
    </source>
</evidence>
<evidence type="ECO:0000256" key="12">
    <source>
        <dbReference type="ARBA" id="ARBA00038168"/>
    </source>
</evidence>
<keyword evidence="14" id="KW-1133">Transmembrane helix</keyword>
<reference evidence="16" key="1">
    <citation type="submission" date="2017-09" db="EMBL/GenBank/DDBJ databases">
        <title>Contemporary evolution of a Lepidopteran species, Heliothis virescens, in response to modern agricultural practices.</title>
        <authorList>
            <person name="Fritz M.L."/>
            <person name="Deyonke A.M."/>
            <person name="Papanicolaou A."/>
            <person name="Micinski S."/>
            <person name="Westbrook J."/>
            <person name="Gould F."/>
        </authorList>
    </citation>
    <scope>NUCLEOTIDE SEQUENCE [LARGE SCALE GENOMIC DNA]</scope>
    <source>
        <strain evidence="16">HvINT-</strain>
        <tissue evidence="16">Whole body</tissue>
    </source>
</reference>
<keyword evidence="7" id="KW-0492">Microsome</keyword>
<keyword evidence="2" id="KW-0813">Transport</keyword>
<dbReference type="AlphaFoldDB" id="A0A2A4K2U3"/>
<dbReference type="GO" id="GO:0046872">
    <property type="term" value="F:metal ion binding"/>
    <property type="evidence" value="ECO:0007669"/>
    <property type="project" value="UniProtKB-UniRule"/>
</dbReference>
<dbReference type="SMART" id="SM01117">
    <property type="entry name" value="Cyt-b5"/>
    <property type="match status" value="1"/>
</dbReference>
<evidence type="ECO:0000259" key="15">
    <source>
        <dbReference type="PROSITE" id="PS50255"/>
    </source>
</evidence>
<evidence type="ECO:0000256" key="10">
    <source>
        <dbReference type="ARBA" id="ARBA00023136"/>
    </source>
</evidence>
<name>A0A2A4K2U3_HELVI</name>
<comment type="subcellular location">
    <subcellularLocation>
        <location evidence="1">Endoplasmic reticulum membrane</location>
        <topology evidence="1">Single-pass membrane protein</topology>
        <orientation evidence="1">Cytoplasmic side</orientation>
    </subcellularLocation>
    <subcellularLocation>
        <location evidence="11">Microsome membrane</location>
        <topology evidence="11">Single-pass membrane protein</topology>
        <orientation evidence="11">Cytoplasmic side</orientation>
    </subcellularLocation>
</comment>
<dbReference type="PROSITE" id="PS00191">
    <property type="entry name" value="CYTOCHROME_B5_1"/>
    <property type="match status" value="1"/>
</dbReference>
<evidence type="ECO:0000313" key="16">
    <source>
        <dbReference type="EMBL" id="PCG78000.1"/>
    </source>
</evidence>
<evidence type="ECO:0000256" key="4">
    <source>
        <dbReference type="ARBA" id="ARBA00022692"/>
    </source>
</evidence>
<evidence type="ECO:0000256" key="3">
    <source>
        <dbReference type="ARBA" id="ARBA00022617"/>
    </source>
</evidence>
<keyword evidence="5 14" id="KW-0479">Metal-binding</keyword>
<protein>
    <recommendedName>
        <fullName evidence="13">Cytochrome b5</fullName>
    </recommendedName>
</protein>
<dbReference type="InterPro" id="IPR018506">
    <property type="entry name" value="Cyt_B5_heme-BS"/>
</dbReference>
<dbReference type="STRING" id="7102.A0A2A4K2U3"/>
<dbReference type="GO" id="GO:0020037">
    <property type="term" value="F:heme binding"/>
    <property type="evidence" value="ECO:0007669"/>
    <property type="project" value="UniProtKB-UniRule"/>
</dbReference>
<dbReference type="EMBL" id="NWSH01000253">
    <property type="protein sequence ID" value="PCG78000.1"/>
    <property type="molecule type" value="Genomic_DNA"/>
</dbReference>
<proteinExistence type="inferred from homology"/>
<dbReference type="InterPro" id="IPR036400">
    <property type="entry name" value="Cyt_B5-like_heme/steroid_sf"/>
</dbReference>
<dbReference type="PROSITE" id="PS50255">
    <property type="entry name" value="CYTOCHROME_B5_2"/>
    <property type="match status" value="1"/>
</dbReference>
<feature type="transmembrane region" description="Helical" evidence="14">
    <location>
        <begin position="94"/>
        <end position="111"/>
    </location>
</feature>
<dbReference type="PRINTS" id="PR00363">
    <property type="entry name" value="CYTOCHROMEB5"/>
</dbReference>
<keyword evidence="9 14" id="KW-0408">Iron</keyword>
<dbReference type="SUPFAM" id="SSF55856">
    <property type="entry name" value="Cytochrome b5-like heme/steroid binding domain"/>
    <property type="match status" value="1"/>
</dbReference>
<keyword evidence="3 14" id="KW-0349">Heme</keyword>
<keyword evidence="10 14" id="KW-0472">Membrane</keyword>
<dbReference type="Gene3D" id="3.10.120.10">
    <property type="entry name" value="Cytochrome b5-like heme/steroid binding domain"/>
    <property type="match status" value="1"/>
</dbReference>
<evidence type="ECO:0000256" key="11">
    <source>
        <dbReference type="ARBA" id="ARBA00037877"/>
    </source>
</evidence>
<evidence type="ECO:0000256" key="6">
    <source>
        <dbReference type="ARBA" id="ARBA00022824"/>
    </source>
</evidence>
<dbReference type="Pfam" id="PF00173">
    <property type="entry name" value="Cyt-b5"/>
    <property type="match status" value="1"/>
</dbReference>
<dbReference type="PANTHER" id="PTHR19359">
    <property type="entry name" value="CYTOCHROME B5"/>
    <property type="match status" value="1"/>
</dbReference>